<dbReference type="Proteomes" id="UP001457282">
    <property type="component" value="Unassembled WGS sequence"/>
</dbReference>
<name>A0AAW1WFC3_RUBAR</name>
<dbReference type="EMBL" id="JBEDUW010000006">
    <property type="protein sequence ID" value="KAK9922705.1"/>
    <property type="molecule type" value="Genomic_DNA"/>
</dbReference>
<sequence length="96" mass="10490">MAIYGFGTVDDLVHEEAVNKLDPLASSEERVPNCFMDHNQVLERNGGIHGSVDGLGLLDHVGLEIETALHRFCLLLLIDSLLPGEDLLRPDSVDVV</sequence>
<evidence type="ECO:0000313" key="1">
    <source>
        <dbReference type="EMBL" id="KAK9922705.1"/>
    </source>
</evidence>
<protein>
    <submittedName>
        <fullName evidence="1">Uncharacterized protein</fullName>
    </submittedName>
</protein>
<organism evidence="1 2">
    <name type="scientific">Rubus argutus</name>
    <name type="common">Southern blackberry</name>
    <dbReference type="NCBI Taxonomy" id="59490"/>
    <lineage>
        <taxon>Eukaryota</taxon>
        <taxon>Viridiplantae</taxon>
        <taxon>Streptophyta</taxon>
        <taxon>Embryophyta</taxon>
        <taxon>Tracheophyta</taxon>
        <taxon>Spermatophyta</taxon>
        <taxon>Magnoliopsida</taxon>
        <taxon>eudicotyledons</taxon>
        <taxon>Gunneridae</taxon>
        <taxon>Pentapetalae</taxon>
        <taxon>rosids</taxon>
        <taxon>fabids</taxon>
        <taxon>Rosales</taxon>
        <taxon>Rosaceae</taxon>
        <taxon>Rosoideae</taxon>
        <taxon>Rosoideae incertae sedis</taxon>
        <taxon>Rubus</taxon>
    </lineage>
</organism>
<gene>
    <name evidence="1" type="ORF">M0R45_031157</name>
</gene>
<comment type="caution">
    <text evidence="1">The sequence shown here is derived from an EMBL/GenBank/DDBJ whole genome shotgun (WGS) entry which is preliminary data.</text>
</comment>
<evidence type="ECO:0000313" key="2">
    <source>
        <dbReference type="Proteomes" id="UP001457282"/>
    </source>
</evidence>
<reference evidence="1 2" key="1">
    <citation type="journal article" date="2023" name="G3 (Bethesda)">
        <title>A chromosome-length genome assembly and annotation of blackberry (Rubus argutus, cv. 'Hillquist').</title>
        <authorList>
            <person name="Bruna T."/>
            <person name="Aryal R."/>
            <person name="Dudchenko O."/>
            <person name="Sargent D.J."/>
            <person name="Mead D."/>
            <person name="Buti M."/>
            <person name="Cavallini A."/>
            <person name="Hytonen T."/>
            <person name="Andres J."/>
            <person name="Pham M."/>
            <person name="Weisz D."/>
            <person name="Mascagni F."/>
            <person name="Usai G."/>
            <person name="Natali L."/>
            <person name="Bassil N."/>
            <person name="Fernandez G.E."/>
            <person name="Lomsadze A."/>
            <person name="Armour M."/>
            <person name="Olukolu B."/>
            <person name="Poorten T."/>
            <person name="Britton C."/>
            <person name="Davik J."/>
            <person name="Ashrafi H."/>
            <person name="Aiden E.L."/>
            <person name="Borodovsky M."/>
            <person name="Worthington M."/>
        </authorList>
    </citation>
    <scope>NUCLEOTIDE SEQUENCE [LARGE SCALE GENOMIC DNA]</scope>
    <source>
        <strain evidence="1">PI 553951</strain>
    </source>
</reference>
<accession>A0AAW1WFC3</accession>
<keyword evidence="2" id="KW-1185">Reference proteome</keyword>
<dbReference type="AlphaFoldDB" id="A0AAW1WFC3"/>
<proteinExistence type="predicted"/>